<evidence type="ECO:0000256" key="3">
    <source>
        <dbReference type="ARBA" id="ARBA00022729"/>
    </source>
</evidence>
<dbReference type="Proteomes" id="UP000694400">
    <property type="component" value="Chromosome 17"/>
</dbReference>
<evidence type="ECO:0000256" key="5">
    <source>
        <dbReference type="SAM" id="MobiDB-lite"/>
    </source>
</evidence>
<dbReference type="InterPro" id="IPR050392">
    <property type="entry name" value="Collagen/C1q_domain"/>
</dbReference>
<proteinExistence type="predicted"/>
<dbReference type="Pfam" id="PF07546">
    <property type="entry name" value="EMI"/>
    <property type="match status" value="1"/>
</dbReference>
<evidence type="ECO:0000313" key="8">
    <source>
        <dbReference type="Proteomes" id="UP000694400"/>
    </source>
</evidence>
<name>A0A8B9SWI8_ANAPL</name>
<protein>
    <recommendedName>
        <fullName evidence="6">EMI domain-containing protein</fullName>
    </recommendedName>
</protein>
<reference evidence="7" key="1">
    <citation type="submission" date="2019-08" db="EMBL/GenBank/DDBJ databases">
        <title>Three high-quality genomes provides insights into domestication of ducks.</title>
        <authorList>
            <person name="Hou Z.C."/>
            <person name="Zhu F."/>
            <person name="Yin Z.T."/>
            <person name="Zhang F."/>
        </authorList>
    </citation>
    <scope>NUCLEOTIDE SEQUENCE [LARGE SCALE GENOMIC DNA]</scope>
</reference>
<dbReference type="PANTHER" id="PTHR15427">
    <property type="entry name" value="EMILIN ELASTIN MICROFIBRIL INTERFACE-LOCATED PROTEIN ELASTIN MICROFIBRIL INTERFACER"/>
    <property type="match status" value="1"/>
</dbReference>
<dbReference type="GO" id="GO:0005576">
    <property type="term" value="C:extracellular region"/>
    <property type="evidence" value="ECO:0007669"/>
    <property type="project" value="UniProtKB-SubCell"/>
</dbReference>
<feature type="compositionally biased region" description="Pro residues" evidence="5">
    <location>
        <begin position="223"/>
        <end position="235"/>
    </location>
</feature>
<feature type="region of interest" description="Disordered" evidence="5">
    <location>
        <begin position="182"/>
        <end position="265"/>
    </location>
</feature>
<feature type="compositionally biased region" description="Low complexity" evidence="5">
    <location>
        <begin position="213"/>
        <end position="222"/>
    </location>
</feature>
<feature type="region of interest" description="Disordered" evidence="5">
    <location>
        <begin position="1"/>
        <end position="54"/>
    </location>
</feature>
<dbReference type="PROSITE" id="PS51041">
    <property type="entry name" value="EMI"/>
    <property type="match status" value="1"/>
</dbReference>
<reference evidence="7" key="3">
    <citation type="submission" date="2025-09" db="UniProtKB">
        <authorList>
            <consortium name="Ensembl"/>
        </authorList>
    </citation>
    <scope>IDENTIFICATION</scope>
</reference>
<sequence length="385" mass="39489">MPAWGGWECGRNVGPPRAPWPPRVPSVPRGGWGGTIGDTPQAGVASPGGRREVGGHRWHTGVNWCSYAVTRTVSCLVQNGTFLQRVFQGCRWPLPCSGGSYRAVVRPAYRVALRTVTALEWRCCPGHGGAACEEGGRGNGGMSGLWGGLRALHPTFSSLGCLNCSRVGELTARLATLEAQVTPPVPPQGATTSPPHGCGSPGGGHLAVPISFAGGPAVGGRSPPVPSPPGPPGPPGRDGARGLPGERGPPGPPGPPAPVGPAIPRLTDPSKDVFFWGGAVGGVPAPPKRLLWLLRCLVSGLCSGCPPPIRQRVWGCPPAPLPLPPPSFSPQGEGLHQLREALKILAERVLILETMIGLYEPPAAAGPAGGPGQEGHLAGSHHLAR</sequence>
<keyword evidence="2" id="KW-0964">Secreted</keyword>
<feature type="region of interest" description="Disordered" evidence="5">
    <location>
        <begin position="365"/>
        <end position="385"/>
    </location>
</feature>
<dbReference type="AlphaFoldDB" id="A0A8B9SWI8"/>
<evidence type="ECO:0000256" key="1">
    <source>
        <dbReference type="ARBA" id="ARBA00004613"/>
    </source>
</evidence>
<dbReference type="InterPro" id="IPR011489">
    <property type="entry name" value="EMI_domain"/>
</dbReference>
<accession>A0A8B9SWI8</accession>
<dbReference type="PANTHER" id="PTHR15427:SF23">
    <property type="entry name" value="EMI DOMAIN-CONTAINING PROTEIN 1"/>
    <property type="match status" value="1"/>
</dbReference>
<feature type="compositionally biased region" description="Pro residues" evidence="5">
    <location>
        <begin position="247"/>
        <end position="261"/>
    </location>
</feature>
<evidence type="ECO:0000256" key="2">
    <source>
        <dbReference type="ARBA" id="ARBA00022525"/>
    </source>
</evidence>
<feature type="compositionally biased region" description="Pro residues" evidence="5">
    <location>
        <begin position="16"/>
        <end position="25"/>
    </location>
</feature>
<feature type="domain" description="EMI" evidence="6">
    <location>
        <begin position="61"/>
        <end position="134"/>
    </location>
</feature>
<comment type="subcellular location">
    <subcellularLocation>
        <location evidence="1">Secreted</location>
    </subcellularLocation>
</comment>
<reference evidence="7" key="2">
    <citation type="submission" date="2025-08" db="UniProtKB">
        <authorList>
            <consortium name="Ensembl"/>
        </authorList>
    </citation>
    <scope>IDENTIFICATION</scope>
</reference>
<evidence type="ECO:0000256" key="4">
    <source>
        <dbReference type="ARBA" id="ARBA00023157"/>
    </source>
</evidence>
<keyword evidence="4" id="KW-1015">Disulfide bond</keyword>
<evidence type="ECO:0000259" key="6">
    <source>
        <dbReference type="PROSITE" id="PS51041"/>
    </source>
</evidence>
<dbReference type="Ensembl" id="ENSAPLT00020013346.1">
    <property type="protein sequence ID" value="ENSAPLP00020012394.1"/>
    <property type="gene ID" value="ENSAPLG00020009086.1"/>
</dbReference>
<organism evidence="7 8">
    <name type="scientific">Anas platyrhynchos</name>
    <name type="common">Mallard</name>
    <name type="synonym">Anas boschas</name>
    <dbReference type="NCBI Taxonomy" id="8839"/>
    <lineage>
        <taxon>Eukaryota</taxon>
        <taxon>Metazoa</taxon>
        <taxon>Chordata</taxon>
        <taxon>Craniata</taxon>
        <taxon>Vertebrata</taxon>
        <taxon>Euteleostomi</taxon>
        <taxon>Archelosauria</taxon>
        <taxon>Archosauria</taxon>
        <taxon>Dinosauria</taxon>
        <taxon>Saurischia</taxon>
        <taxon>Theropoda</taxon>
        <taxon>Coelurosauria</taxon>
        <taxon>Aves</taxon>
        <taxon>Neognathae</taxon>
        <taxon>Galloanserae</taxon>
        <taxon>Anseriformes</taxon>
        <taxon>Anatidae</taxon>
        <taxon>Anatinae</taxon>
        <taxon>Anas</taxon>
    </lineage>
</organism>
<keyword evidence="3" id="KW-0732">Signal</keyword>
<evidence type="ECO:0000313" key="7">
    <source>
        <dbReference type="Ensembl" id="ENSAPLP00020012394.1"/>
    </source>
</evidence>